<dbReference type="Proteomes" id="UP000663877">
    <property type="component" value="Unassembled WGS sequence"/>
</dbReference>
<gene>
    <name evidence="2" type="ORF">BJG266_LOCUS1004</name>
    <name evidence="3" type="ORF">QVE165_LOCUS3895</name>
    <name evidence="4" type="ORF">QVE165_LOCUS4113</name>
</gene>
<proteinExistence type="predicted"/>
<evidence type="ECO:0000313" key="2">
    <source>
        <dbReference type="EMBL" id="CAF0728695.1"/>
    </source>
</evidence>
<evidence type="ECO:0000313" key="5">
    <source>
        <dbReference type="Proteomes" id="UP000663832"/>
    </source>
</evidence>
<accession>A0A813MXQ5</accession>
<protein>
    <submittedName>
        <fullName evidence="2">Uncharacterized protein</fullName>
    </submittedName>
</protein>
<dbReference type="Gene3D" id="3.40.50.300">
    <property type="entry name" value="P-loop containing nucleotide triphosphate hydrolases"/>
    <property type="match status" value="1"/>
</dbReference>
<dbReference type="SUPFAM" id="SSF47391">
    <property type="entry name" value="Dimerization-anchoring domain of cAMP-dependent PK regulatory subunit"/>
    <property type="match status" value="1"/>
</dbReference>
<feature type="compositionally biased region" description="Polar residues" evidence="1">
    <location>
        <begin position="96"/>
        <end position="105"/>
    </location>
</feature>
<feature type="region of interest" description="Disordered" evidence="1">
    <location>
        <begin position="86"/>
        <end position="122"/>
    </location>
</feature>
<dbReference type="AlphaFoldDB" id="A0A813MXQ5"/>
<name>A0A813MXQ5_9BILA</name>
<organism evidence="2 6">
    <name type="scientific">Adineta steineri</name>
    <dbReference type="NCBI Taxonomy" id="433720"/>
    <lineage>
        <taxon>Eukaryota</taxon>
        <taxon>Metazoa</taxon>
        <taxon>Spiralia</taxon>
        <taxon>Gnathifera</taxon>
        <taxon>Rotifera</taxon>
        <taxon>Eurotatoria</taxon>
        <taxon>Bdelloidea</taxon>
        <taxon>Adinetida</taxon>
        <taxon>Adinetidae</taxon>
        <taxon>Adineta</taxon>
    </lineage>
</organism>
<dbReference type="InterPro" id="IPR027417">
    <property type="entry name" value="P-loop_NTPase"/>
</dbReference>
<reference evidence="2" key="1">
    <citation type="submission" date="2021-02" db="EMBL/GenBank/DDBJ databases">
        <authorList>
            <person name="Nowell W R."/>
        </authorList>
    </citation>
    <scope>NUCLEOTIDE SEQUENCE</scope>
</reference>
<keyword evidence="5" id="KW-1185">Reference proteome</keyword>
<dbReference type="EMBL" id="CAJNOI010000002">
    <property type="protein sequence ID" value="CAF0728695.1"/>
    <property type="molecule type" value="Genomic_DNA"/>
</dbReference>
<dbReference type="EMBL" id="CAJNOM010000014">
    <property type="protein sequence ID" value="CAF0794776.1"/>
    <property type="molecule type" value="Genomic_DNA"/>
</dbReference>
<sequence>MASRPHAIYNNQNAINYINKKGIDELFEAIMTALMVYKPDDHIAFIRECLDKVQNTSSRIRWDLFVSNTSNIKGALPLKPSNYRNRQKILPPVRPTNLSSKTSQSLDRKTAMKSSTLPPIDSNKKLSTHVPIMFILSASSSTQLCARLIERYNQITYLSIEDIANIDYDDSIDLKKQEHRYDSIQNAIEERRSNAQGFIISGHLEEKHFYKKWQEKLGRIDLTIVLSTDRLTVSNRNLNLVQINSKNDSDIILADIIRVADDIFPLNTFSNKNTELIESKTNSFNLPIIFCIDNHQLPIKENNHIKLGQRLSLDIEFEINNVENVEERNNSFIYTLSERIAEDFSFKHIHYGDFKEIVPRFDQLKTSIIETMSVCPGYVIDHFPTSFDDLQKFQNEIGPCAVLIYIGEHQTETKDDELNGIVEKFKAENKAIYIDCLVEVDEIYEDLKKDILKHI</sequence>
<evidence type="ECO:0000313" key="3">
    <source>
        <dbReference type="EMBL" id="CAF0794776.1"/>
    </source>
</evidence>
<dbReference type="OrthoDB" id="6436361at2759"/>
<evidence type="ECO:0000313" key="4">
    <source>
        <dbReference type="EMBL" id="CAF0798988.1"/>
    </source>
</evidence>
<comment type="caution">
    <text evidence="2">The sequence shown here is derived from an EMBL/GenBank/DDBJ whole genome shotgun (WGS) entry which is preliminary data.</text>
</comment>
<evidence type="ECO:0000313" key="6">
    <source>
        <dbReference type="Proteomes" id="UP000663877"/>
    </source>
</evidence>
<evidence type="ECO:0000256" key="1">
    <source>
        <dbReference type="SAM" id="MobiDB-lite"/>
    </source>
</evidence>
<dbReference type="EMBL" id="CAJNOM010000015">
    <property type="protein sequence ID" value="CAF0798988.1"/>
    <property type="molecule type" value="Genomic_DNA"/>
</dbReference>
<dbReference type="Proteomes" id="UP000663832">
    <property type="component" value="Unassembled WGS sequence"/>
</dbReference>